<proteinExistence type="predicted"/>
<name>A0AC34G4Q0_9BILA</name>
<evidence type="ECO:0000313" key="2">
    <source>
        <dbReference type="WBParaSite" id="ES5_v2.g24611.t1"/>
    </source>
</evidence>
<evidence type="ECO:0000313" key="1">
    <source>
        <dbReference type="Proteomes" id="UP000887579"/>
    </source>
</evidence>
<organism evidence="1 2">
    <name type="scientific">Panagrolaimus sp. ES5</name>
    <dbReference type="NCBI Taxonomy" id="591445"/>
    <lineage>
        <taxon>Eukaryota</taxon>
        <taxon>Metazoa</taxon>
        <taxon>Ecdysozoa</taxon>
        <taxon>Nematoda</taxon>
        <taxon>Chromadorea</taxon>
        <taxon>Rhabditida</taxon>
        <taxon>Tylenchina</taxon>
        <taxon>Panagrolaimomorpha</taxon>
        <taxon>Panagrolaimoidea</taxon>
        <taxon>Panagrolaimidae</taxon>
        <taxon>Panagrolaimus</taxon>
    </lineage>
</organism>
<sequence>MNETKKAIKAMKSVLDQNLMEEDIHMDEVESYKQRKLVVQFCWLKPPKLTDSGNNELKKGYLQQFCI</sequence>
<dbReference type="Proteomes" id="UP000887579">
    <property type="component" value="Unplaced"/>
</dbReference>
<dbReference type="WBParaSite" id="ES5_v2.g24611.t1">
    <property type="protein sequence ID" value="ES5_v2.g24611.t1"/>
    <property type="gene ID" value="ES5_v2.g24611"/>
</dbReference>
<reference evidence="2" key="1">
    <citation type="submission" date="2022-11" db="UniProtKB">
        <authorList>
            <consortium name="WormBaseParasite"/>
        </authorList>
    </citation>
    <scope>IDENTIFICATION</scope>
</reference>
<protein>
    <submittedName>
        <fullName evidence="2">Uncharacterized protein</fullName>
    </submittedName>
</protein>
<accession>A0AC34G4Q0</accession>